<keyword evidence="4" id="KW-1185">Reference proteome</keyword>
<feature type="compositionally biased region" description="Polar residues" evidence="2">
    <location>
        <begin position="1"/>
        <end position="18"/>
    </location>
</feature>
<evidence type="ECO:0000256" key="1">
    <source>
        <dbReference type="SAM" id="Coils"/>
    </source>
</evidence>
<sequence length="452" mass="50257">MNSDGTANPKSDLKSPNRSPEIIDVSVVEEEISPVSEPLEDVWNNNDEVKTQPPVTPVAEEPQVATPTPAIPSPPKTSAPPEPPEPAAQTPTLDDNWAVLLDEIGQELDPEPEASINSSEAATAKMTNLLRTESQIAAEIVKLRATQAQLQQQIIDTQTSFGHIIQTSVTELEQRRQKLQISVEQLERRRDRLKEEISKSFAGASQDVAIRLQGFKDYLVGSLQDLVVIAEEIEFPQPPPAQIRLQTPLPKTPATQPQPASKDRSSPQFTEPAFKATAGKVRAAIDRYRSAPDYYAPTWQLRRTLEAVHADKVSDWFFTKDGRGAVRTMGSRLQNILIAAAAVSVLRELYGDYLRTLVLANLPERLGDWRRGFQDCLGLSKPDFGGNGGIILFEDPEALIQKVDRIVANKEMPFIIIDNSEGQISLSILQYPLWLAFAPDPDRQIDDFREYR</sequence>
<evidence type="ECO:0000313" key="3">
    <source>
        <dbReference type="EMBL" id="PSB57916.1"/>
    </source>
</evidence>
<keyword evidence="1" id="KW-0175">Coiled coil</keyword>
<dbReference type="AlphaFoldDB" id="A0A2T1GJF2"/>
<evidence type="ECO:0000256" key="2">
    <source>
        <dbReference type="SAM" id="MobiDB-lite"/>
    </source>
</evidence>
<feature type="region of interest" description="Disordered" evidence="2">
    <location>
        <begin position="1"/>
        <end position="91"/>
    </location>
</feature>
<dbReference type="EMBL" id="PVWO01000056">
    <property type="protein sequence ID" value="PSB57916.1"/>
    <property type="molecule type" value="Genomic_DNA"/>
</dbReference>
<feature type="compositionally biased region" description="Pro residues" evidence="2">
    <location>
        <begin position="69"/>
        <end position="86"/>
    </location>
</feature>
<reference evidence="3 4" key="1">
    <citation type="submission" date="2018-03" db="EMBL/GenBank/DDBJ databases">
        <title>The ancient ancestry and fast evolution of plastids.</title>
        <authorList>
            <person name="Moore K.R."/>
            <person name="Magnabosco C."/>
            <person name="Momper L."/>
            <person name="Gold D.A."/>
            <person name="Bosak T."/>
            <person name="Fournier G.P."/>
        </authorList>
    </citation>
    <scope>NUCLEOTIDE SEQUENCE [LARGE SCALE GENOMIC DNA]</scope>
    <source>
        <strain evidence="3 4">CCALA 037</strain>
    </source>
</reference>
<evidence type="ECO:0000313" key="4">
    <source>
        <dbReference type="Proteomes" id="UP000238937"/>
    </source>
</evidence>
<feature type="region of interest" description="Disordered" evidence="2">
    <location>
        <begin position="239"/>
        <end position="272"/>
    </location>
</feature>
<protein>
    <submittedName>
        <fullName evidence="3">DUF3086 domain-containing protein</fullName>
    </submittedName>
</protein>
<dbReference type="InterPro" id="IPR021437">
    <property type="entry name" value="DUF3086"/>
</dbReference>
<proteinExistence type="predicted"/>
<gene>
    <name evidence="3" type="ORF">C7B77_06755</name>
</gene>
<dbReference type="Pfam" id="PF11285">
    <property type="entry name" value="DUF3086"/>
    <property type="match status" value="1"/>
</dbReference>
<feature type="coiled-coil region" evidence="1">
    <location>
        <begin position="169"/>
        <end position="203"/>
    </location>
</feature>
<name>A0A2T1GJF2_9CYAN</name>
<dbReference type="OrthoDB" id="569160at2"/>
<accession>A0A2T1GJF2</accession>
<comment type="caution">
    <text evidence="3">The sequence shown here is derived from an EMBL/GenBank/DDBJ whole genome shotgun (WGS) entry which is preliminary data.</text>
</comment>
<organism evidence="3 4">
    <name type="scientific">Chamaesiphon polymorphus CCALA 037</name>
    <dbReference type="NCBI Taxonomy" id="2107692"/>
    <lineage>
        <taxon>Bacteria</taxon>
        <taxon>Bacillati</taxon>
        <taxon>Cyanobacteriota</taxon>
        <taxon>Cyanophyceae</taxon>
        <taxon>Gomontiellales</taxon>
        <taxon>Chamaesiphonaceae</taxon>
        <taxon>Chamaesiphon</taxon>
    </lineage>
</organism>
<dbReference type="Proteomes" id="UP000238937">
    <property type="component" value="Unassembled WGS sequence"/>
</dbReference>
<dbReference type="RefSeq" id="WP_106301887.1">
    <property type="nucleotide sequence ID" value="NZ_PVWO01000056.1"/>
</dbReference>